<dbReference type="EMBL" id="BJZU01000043">
    <property type="protein sequence ID" value="GEP04334.1"/>
    <property type="molecule type" value="Genomic_DNA"/>
</dbReference>
<dbReference type="EMBL" id="BSPK01000111">
    <property type="protein sequence ID" value="GLS67147.1"/>
    <property type="molecule type" value="Genomic_DNA"/>
</dbReference>
<sequence length="129" mass="14080">MERFDLRPTVLLTADDPIVGLDLSDALERAGYRVAGPLDTETGAIAQIERTRPSLAVVDQRLRDGPSGALMRVLRARGVPFVIHADHPGDGASPDALPDAPWLAKPAWHRDVVDLLSEIARREARPCCR</sequence>
<keyword evidence="4" id="KW-1185">Reference proteome</keyword>
<dbReference type="SUPFAM" id="SSF52172">
    <property type="entry name" value="CheY-like"/>
    <property type="match status" value="1"/>
</dbReference>
<dbReference type="Proteomes" id="UP001156856">
    <property type="component" value="Unassembled WGS sequence"/>
</dbReference>
<proteinExistence type="predicted"/>
<reference evidence="2" key="4">
    <citation type="submission" date="2023-01" db="EMBL/GenBank/DDBJ databases">
        <title>Draft genome sequence of Methylobacterium oxalidis strain NBRC 107715.</title>
        <authorList>
            <person name="Sun Q."/>
            <person name="Mori K."/>
        </authorList>
    </citation>
    <scope>NUCLEOTIDE SEQUENCE</scope>
    <source>
        <strain evidence="2">NBRC 107715</strain>
    </source>
</reference>
<evidence type="ECO:0000313" key="4">
    <source>
        <dbReference type="Proteomes" id="UP001156856"/>
    </source>
</evidence>
<comment type="caution">
    <text evidence="1">The sequence shown here is derived from an EMBL/GenBank/DDBJ whole genome shotgun (WGS) entry which is preliminary data.</text>
</comment>
<evidence type="ECO:0000313" key="2">
    <source>
        <dbReference type="EMBL" id="GLS67147.1"/>
    </source>
</evidence>
<dbReference type="OrthoDB" id="8018327at2"/>
<dbReference type="InterPro" id="IPR011006">
    <property type="entry name" value="CheY-like_superfamily"/>
</dbReference>
<dbReference type="Proteomes" id="UP000321960">
    <property type="component" value="Unassembled WGS sequence"/>
</dbReference>
<dbReference type="Gene3D" id="3.40.50.2300">
    <property type="match status" value="1"/>
</dbReference>
<evidence type="ECO:0008006" key="5">
    <source>
        <dbReference type="Google" id="ProtNLM"/>
    </source>
</evidence>
<reference evidence="4" key="2">
    <citation type="journal article" date="2019" name="Int. J. Syst. Evol. Microbiol.">
        <title>The Global Catalogue of Microorganisms (GCM) 10K type strain sequencing project: providing services to taxonomists for standard genome sequencing and annotation.</title>
        <authorList>
            <consortium name="The Broad Institute Genomics Platform"/>
            <consortium name="The Broad Institute Genome Sequencing Center for Infectious Disease"/>
            <person name="Wu L."/>
            <person name="Ma J."/>
        </authorList>
    </citation>
    <scope>NUCLEOTIDE SEQUENCE [LARGE SCALE GENOMIC DNA]</scope>
    <source>
        <strain evidence="4">NBRC 107715</strain>
    </source>
</reference>
<protein>
    <recommendedName>
        <fullName evidence="5">Response regulatory domain-containing protein</fullName>
    </recommendedName>
</protein>
<reference evidence="1 3" key="3">
    <citation type="submission" date="2019-07" db="EMBL/GenBank/DDBJ databases">
        <title>Whole genome shotgun sequence of Methylobacterium oxalidis NBRC 107715.</title>
        <authorList>
            <person name="Hosoyama A."/>
            <person name="Uohara A."/>
            <person name="Ohji S."/>
            <person name="Ichikawa N."/>
        </authorList>
    </citation>
    <scope>NUCLEOTIDE SEQUENCE [LARGE SCALE GENOMIC DNA]</scope>
    <source>
        <strain evidence="1 3">NBRC 107715</strain>
    </source>
</reference>
<organism evidence="1 3">
    <name type="scientific">Methylobacterium oxalidis</name>
    <dbReference type="NCBI Taxonomy" id="944322"/>
    <lineage>
        <taxon>Bacteria</taxon>
        <taxon>Pseudomonadati</taxon>
        <taxon>Pseudomonadota</taxon>
        <taxon>Alphaproteobacteria</taxon>
        <taxon>Hyphomicrobiales</taxon>
        <taxon>Methylobacteriaceae</taxon>
        <taxon>Methylobacterium</taxon>
    </lineage>
</organism>
<accession>A0A512J302</accession>
<dbReference type="AlphaFoldDB" id="A0A512J302"/>
<reference evidence="2" key="1">
    <citation type="journal article" date="2014" name="Int. J. Syst. Evol. Microbiol.">
        <title>Complete genome of a new Firmicutes species belonging to the dominant human colonic microbiota ('Ruminococcus bicirculans') reveals two chromosomes and a selective capacity to utilize plant glucans.</title>
        <authorList>
            <consortium name="NISC Comparative Sequencing Program"/>
            <person name="Wegmann U."/>
            <person name="Louis P."/>
            <person name="Goesmann A."/>
            <person name="Henrissat B."/>
            <person name="Duncan S.H."/>
            <person name="Flint H.J."/>
        </authorList>
    </citation>
    <scope>NUCLEOTIDE SEQUENCE</scope>
    <source>
        <strain evidence="2">NBRC 107715</strain>
    </source>
</reference>
<name>A0A512J302_9HYPH</name>
<gene>
    <name evidence="2" type="ORF">GCM10007888_55300</name>
    <name evidence="1" type="ORF">MOX02_23720</name>
</gene>
<evidence type="ECO:0000313" key="1">
    <source>
        <dbReference type="EMBL" id="GEP04334.1"/>
    </source>
</evidence>
<evidence type="ECO:0000313" key="3">
    <source>
        <dbReference type="Proteomes" id="UP000321960"/>
    </source>
</evidence>
<dbReference type="RefSeq" id="WP_147025969.1">
    <property type="nucleotide sequence ID" value="NZ_BJZU01000043.1"/>
</dbReference>